<feature type="region of interest" description="Disordered" evidence="1">
    <location>
        <begin position="53"/>
        <end position="98"/>
    </location>
</feature>
<evidence type="ECO:0000256" key="2">
    <source>
        <dbReference type="SAM" id="SignalP"/>
    </source>
</evidence>
<evidence type="ECO:0000313" key="4">
    <source>
        <dbReference type="Proteomes" id="UP001516464"/>
    </source>
</evidence>
<dbReference type="EMBL" id="SBIQ01000332">
    <property type="protein sequence ID" value="KAF7679699.1"/>
    <property type="molecule type" value="Genomic_DNA"/>
</dbReference>
<sequence>MKKIIFILICLEKITIRGTSVNEDSDSKNKKFIHGTNGSKLNFKNFNQSSVENYDSNNSPDNAVEDKIDTGTSYTKSHNEIDSTDVFEKQDNDTKNEPNEKKLFNLNDSDIKQIYQKKATTSERYNRSYISKYKIYNGISYKTCHKNYNTLNSTQNPNQENIYKHEVKLIDNKCKTDATLPKAIKIKPKSIDIFKYGFFDITTENDKCIPIFFVGPANHNESTKYIILCPGVEIGLEFELLLDLIKKWWLKYPTYCFLTPINKEFIHSNNLLLSERYIYDIDVCINYIQKRFNHSKINMIGLNQGTDAIMNFMKSKGYTKYGKIVLIEANMSTYKLLNECSKYTILDRIIYNPFKQIACINSNSDKNTNVIHKKDIFLIHGKNNPNIHTKKMK</sequence>
<feature type="compositionally biased region" description="Basic and acidic residues" evidence="1">
    <location>
        <begin position="77"/>
        <end position="98"/>
    </location>
</feature>
<keyword evidence="2" id="KW-0732">Signal</keyword>
<reference evidence="3 4" key="1">
    <citation type="submission" date="2019-01" db="EMBL/GenBank/DDBJ databases">
        <title>Genomes sequencing and comparative genomics of infectious freshwater microsporidia, Cucumispora dikerogammari and Thelohania contejeani.</title>
        <authorList>
            <person name="Cormier A."/>
            <person name="Giraud I."/>
            <person name="Wattier R."/>
            <person name="Teixeira M."/>
            <person name="Grandjean F."/>
            <person name="Rigaud T."/>
            <person name="Cordaux R."/>
        </authorList>
    </citation>
    <scope>NUCLEOTIDE SEQUENCE [LARGE SCALE GENOMIC DNA]</scope>
    <source>
        <strain evidence="3">T1</strain>
        <tissue evidence="3">Spores</tissue>
    </source>
</reference>
<feature type="signal peptide" evidence="2">
    <location>
        <begin position="1"/>
        <end position="18"/>
    </location>
</feature>
<evidence type="ECO:0000313" key="3">
    <source>
        <dbReference type="EMBL" id="KAF7679699.1"/>
    </source>
</evidence>
<protein>
    <recommendedName>
        <fullName evidence="5">Alpha/beta hydrolase</fullName>
    </recommendedName>
</protein>
<proteinExistence type="predicted"/>
<dbReference type="Proteomes" id="UP001516464">
    <property type="component" value="Unassembled WGS sequence"/>
</dbReference>
<evidence type="ECO:0008006" key="5">
    <source>
        <dbReference type="Google" id="ProtNLM"/>
    </source>
</evidence>
<keyword evidence="4" id="KW-1185">Reference proteome</keyword>
<evidence type="ECO:0000256" key="1">
    <source>
        <dbReference type="SAM" id="MobiDB-lite"/>
    </source>
</evidence>
<feature type="chain" id="PRO_5047165814" description="Alpha/beta hydrolase" evidence="2">
    <location>
        <begin position="19"/>
        <end position="393"/>
    </location>
</feature>
<organism evidence="3 4">
    <name type="scientific">Astathelohania contejeani</name>
    <dbReference type="NCBI Taxonomy" id="164912"/>
    <lineage>
        <taxon>Eukaryota</taxon>
        <taxon>Fungi</taxon>
        <taxon>Fungi incertae sedis</taxon>
        <taxon>Microsporidia</taxon>
        <taxon>Astathelohaniidae</taxon>
        <taxon>Astathelohania</taxon>
    </lineage>
</organism>
<gene>
    <name evidence="3" type="ORF">TCON_2501</name>
</gene>
<accession>A0ABQ7HVU0</accession>
<comment type="caution">
    <text evidence="3">The sequence shown here is derived from an EMBL/GenBank/DDBJ whole genome shotgun (WGS) entry which is preliminary data.</text>
</comment>
<name>A0ABQ7HVU0_9MICR</name>